<evidence type="ECO:0000256" key="7">
    <source>
        <dbReference type="ARBA" id="ARBA00022749"/>
    </source>
</evidence>
<evidence type="ECO:0000256" key="5">
    <source>
        <dbReference type="ARBA" id="ARBA00022598"/>
    </source>
</evidence>
<dbReference type="PRINTS" id="PR00099">
    <property type="entry name" value="CPSGATASE"/>
</dbReference>
<dbReference type="Gene3D" id="3.40.50.620">
    <property type="entry name" value="HUPs"/>
    <property type="match status" value="1"/>
</dbReference>
<evidence type="ECO:0000256" key="11">
    <source>
        <dbReference type="HAMAP-Rule" id="MF_00344"/>
    </source>
</evidence>
<evidence type="ECO:0000256" key="8">
    <source>
        <dbReference type="ARBA" id="ARBA00022755"/>
    </source>
</evidence>
<dbReference type="SUPFAM" id="SSF52317">
    <property type="entry name" value="Class I glutamine amidotransferase-like"/>
    <property type="match status" value="1"/>
</dbReference>
<dbReference type="InterPro" id="IPR022955">
    <property type="entry name" value="GMP_synthase"/>
</dbReference>
<dbReference type="CDD" id="cd01997">
    <property type="entry name" value="GMP_synthase_C"/>
    <property type="match status" value="1"/>
</dbReference>
<feature type="active site" evidence="11">
    <location>
        <position position="185"/>
    </location>
</feature>
<dbReference type="SUPFAM" id="SSF52402">
    <property type="entry name" value="Adenine nucleotide alpha hydrolases-like"/>
    <property type="match status" value="1"/>
</dbReference>
<evidence type="ECO:0000256" key="6">
    <source>
        <dbReference type="ARBA" id="ARBA00022741"/>
    </source>
</evidence>
<keyword evidence="6 11" id="KW-0547">Nucleotide-binding</keyword>
<comment type="pathway">
    <text evidence="2 11">Purine metabolism; GMP biosynthesis; GMP from XMP (L-Gln route): step 1/1.</text>
</comment>
<evidence type="ECO:0000256" key="2">
    <source>
        <dbReference type="ARBA" id="ARBA00005153"/>
    </source>
</evidence>
<evidence type="ECO:0000256" key="4">
    <source>
        <dbReference type="ARBA" id="ARBA00021562"/>
    </source>
</evidence>
<feature type="active site" description="Nucleophile" evidence="11">
    <location>
        <position position="90"/>
    </location>
</feature>
<dbReference type="PANTHER" id="PTHR11922">
    <property type="entry name" value="GMP SYNTHASE-RELATED"/>
    <property type="match status" value="1"/>
</dbReference>
<evidence type="ECO:0000256" key="10">
    <source>
        <dbReference type="ARBA" id="ARBA00022962"/>
    </source>
</evidence>
<comment type="subunit">
    <text evidence="11">Homodimer.</text>
</comment>
<accession>A0ABZ0S847</accession>
<dbReference type="RefSeq" id="WP_328987232.1">
    <property type="nucleotide sequence ID" value="NZ_CP121472.1"/>
</dbReference>
<dbReference type="InterPro" id="IPR004739">
    <property type="entry name" value="GMP_synth_GATase"/>
</dbReference>
<dbReference type="PROSITE" id="PS51553">
    <property type="entry name" value="GMPS_ATP_PPASE"/>
    <property type="match status" value="1"/>
</dbReference>
<feature type="domain" description="GMPS ATP-PPase" evidence="13">
    <location>
        <begin position="212"/>
        <end position="404"/>
    </location>
</feature>
<proteinExistence type="inferred from homology"/>
<dbReference type="Pfam" id="PF00958">
    <property type="entry name" value="GMP_synt_C"/>
    <property type="match status" value="1"/>
</dbReference>
<dbReference type="PANTHER" id="PTHR11922:SF2">
    <property type="entry name" value="GMP SYNTHASE [GLUTAMINE-HYDROLYZING]"/>
    <property type="match status" value="1"/>
</dbReference>
<feature type="binding site" evidence="12">
    <location>
        <begin position="239"/>
        <end position="245"/>
    </location>
    <ligand>
        <name>ATP</name>
        <dbReference type="ChEBI" id="CHEBI:30616"/>
    </ligand>
</feature>
<dbReference type="InterPro" id="IPR025777">
    <property type="entry name" value="GMPS_ATP_PPase_dom"/>
</dbReference>
<dbReference type="PRINTS" id="PR00096">
    <property type="entry name" value="GATASE"/>
</dbReference>
<evidence type="ECO:0000256" key="12">
    <source>
        <dbReference type="PROSITE-ProRule" id="PRU00886"/>
    </source>
</evidence>
<comment type="function">
    <text evidence="1 11">Catalyzes the synthesis of GMP from XMP.</text>
</comment>
<dbReference type="Gene3D" id="3.40.50.880">
    <property type="match status" value="1"/>
</dbReference>
<dbReference type="InterPro" id="IPR017926">
    <property type="entry name" value="GATASE"/>
</dbReference>
<evidence type="ECO:0000313" key="15">
    <source>
        <dbReference type="Proteomes" id="UP001432180"/>
    </source>
</evidence>
<dbReference type="NCBIfam" id="NF000848">
    <property type="entry name" value="PRK00074.1"/>
    <property type="match status" value="1"/>
</dbReference>
<keyword evidence="7 11" id="KW-0332">GMP biosynthesis</keyword>
<dbReference type="Gene3D" id="3.30.300.10">
    <property type="match status" value="1"/>
</dbReference>
<dbReference type="SUPFAM" id="SSF54810">
    <property type="entry name" value="GMP synthetase C-terminal dimerisation domain"/>
    <property type="match status" value="1"/>
</dbReference>
<keyword evidence="8 11" id="KW-0658">Purine biosynthesis</keyword>
<name>A0ABZ0S847_9GAMM</name>
<dbReference type="GO" id="GO:0003922">
    <property type="term" value="F:GMP synthase (glutamine-hydrolyzing) activity"/>
    <property type="evidence" value="ECO:0007669"/>
    <property type="project" value="UniProtKB-EC"/>
</dbReference>
<dbReference type="EC" id="6.3.5.2" evidence="3 11"/>
<dbReference type="NCBIfam" id="TIGR00884">
    <property type="entry name" value="guaA_Cterm"/>
    <property type="match status" value="1"/>
</dbReference>
<dbReference type="Proteomes" id="UP001432180">
    <property type="component" value="Chromosome"/>
</dbReference>
<keyword evidence="5 11" id="KW-0436">Ligase</keyword>
<protein>
    <recommendedName>
        <fullName evidence="4 11">GMP synthase [glutamine-hydrolyzing]</fullName>
        <ecNumber evidence="3 11">6.3.5.2</ecNumber>
    </recommendedName>
    <alternativeName>
        <fullName evidence="11">GMP synthetase</fullName>
    </alternativeName>
    <alternativeName>
        <fullName evidence="11">Glutamine amidotransferase</fullName>
    </alternativeName>
</protein>
<organism evidence="14 15">
    <name type="scientific">Thiorhodovibrio winogradskyi</name>
    <dbReference type="NCBI Taxonomy" id="77007"/>
    <lineage>
        <taxon>Bacteria</taxon>
        <taxon>Pseudomonadati</taxon>
        <taxon>Pseudomonadota</taxon>
        <taxon>Gammaproteobacteria</taxon>
        <taxon>Chromatiales</taxon>
        <taxon>Chromatiaceae</taxon>
        <taxon>Thiorhodovibrio</taxon>
    </lineage>
</organism>
<reference evidence="14 15" key="1">
    <citation type="journal article" date="2023" name="Microorganisms">
        <title>Thiorhodovibrio frisius and Trv. litoralis spp. nov., Two Novel Members from a Clade of Fastidious Purple Sulfur Bacteria That Exhibit Unique Red-Shifted Light-Harvesting Capabilities.</title>
        <authorList>
            <person name="Methner A."/>
            <person name="Kuzyk S.B."/>
            <person name="Petersen J."/>
            <person name="Bauer S."/>
            <person name="Brinkmann H."/>
            <person name="Sichau K."/>
            <person name="Wanner G."/>
            <person name="Wolf J."/>
            <person name="Neumann-Schaal M."/>
            <person name="Henke P."/>
            <person name="Tank M."/>
            <person name="Sproer C."/>
            <person name="Bunk B."/>
            <person name="Overmann J."/>
        </authorList>
    </citation>
    <scope>NUCLEOTIDE SEQUENCE [LARGE SCALE GENOMIC DNA]</scope>
    <source>
        <strain evidence="14 15">DSM 6702</strain>
    </source>
</reference>
<dbReference type="NCBIfam" id="TIGR00888">
    <property type="entry name" value="guaA_Nterm"/>
    <property type="match status" value="1"/>
</dbReference>
<dbReference type="Pfam" id="PF00117">
    <property type="entry name" value="GATase"/>
    <property type="match status" value="1"/>
</dbReference>
<feature type="active site" evidence="11">
    <location>
        <position position="187"/>
    </location>
</feature>
<evidence type="ECO:0000259" key="13">
    <source>
        <dbReference type="PROSITE" id="PS51553"/>
    </source>
</evidence>
<evidence type="ECO:0000256" key="9">
    <source>
        <dbReference type="ARBA" id="ARBA00022840"/>
    </source>
</evidence>
<dbReference type="InterPro" id="IPR022310">
    <property type="entry name" value="NAD/GMP_synthase"/>
</dbReference>
<dbReference type="Pfam" id="PF02540">
    <property type="entry name" value="NAD_synthase"/>
    <property type="match status" value="1"/>
</dbReference>
<sequence length="529" mass="58605">MATSTPQPIHADRVLILDFGSQYSQLIARRVREAGVYCELHPYDINTNALRDFAPRGIILSGGPESVHQGEAPRADPLVFDLGVPVLGICYGMQTMAAQLGGQVTAAERREYGYAQVRARGHSRLLRAIEDHDSADGFALLDVWMSHADRVERLPHGFQTIAETDNAPFAGIADEARGFYGLQFHPEVTHTRQGQRILARFLHDICGCGNRWTPANIAEVMTARIRAQVGHEHVLLGLSGGVDSAVVAALLHQAIGEQLICVFVDNGLLRAGEADQVMATFARHMGVRVIRVDAEDRFLERLAGISDPEQKRKMIGNTFIEVFEQQAERLPDVRWLAQGTIYPDVIESAGTRTGKAKVIKSHHNVGGLPERMQLKLLEPLRELFKDEVRKLGLELGLPADMVYRHPFPGPGLGVRILGEVLKEHADQLRLADAIFIEELRRAGLYDRVSQAFAVFLPVRSVGVVGDNRHYAHVIALRAVETSDFMTARWAELPYELLAHVSHRIVNEVAGISRVVYDVTGKPPGTIEWE</sequence>
<evidence type="ECO:0000256" key="3">
    <source>
        <dbReference type="ARBA" id="ARBA00012746"/>
    </source>
</evidence>
<evidence type="ECO:0000256" key="1">
    <source>
        <dbReference type="ARBA" id="ARBA00002332"/>
    </source>
</evidence>
<keyword evidence="10 11" id="KW-0315">Glutamine amidotransferase</keyword>
<dbReference type="HAMAP" id="MF_00344">
    <property type="entry name" value="GMP_synthase"/>
    <property type="match status" value="1"/>
</dbReference>
<evidence type="ECO:0000313" key="14">
    <source>
        <dbReference type="EMBL" id="WPL16689.1"/>
    </source>
</evidence>
<dbReference type="CDD" id="cd01742">
    <property type="entry name" value="GATase1_GMP_Synthase"/>
    <property type="match status" value="1"/>
</dbReference>
<dbReference type="EMBL" id="CP121472">
    <property type="protein sequence ID" value="WPL16689.1"/>
    <property type="molecule type" value="Genomic_DNA"/>
</dbReference>
<dbReference type="PRINTS" id="PR00097">
    <property type="entry name" value="ANTSNTHASEII"/>
</dbReference>
<gene>
    <name evidence="14" type="primary">guaA_1</name>
    <name evidence="11" type="synonym">guaA</name>
    <name evidence="14" type="ORF">Thiowin_01658</name>
</gene>
<keyword evidence="15" id="KW-1185">Reference proteome</keyword>
<dbReference type="PROSITE" id="PS51273">
    <property type="entry name" value="GATASE_TYPE_1"/>
    <property type="match status" value="1"/>
</dbReference>
<dbReference type="InterPro" id="IPR001674">
    <property type="entry name" value="GMP_synth_C"/>
</dbReference>
<dbReference type="InterPro" id="IPR014729">
    <property type="entry name" value="Rossmann-like_a/b/a_fold"/>
</dbReference>
<dbReference type="InterPro" id="IPR029062">
    <property type="entry name" value="Class_I_gatase-like"/>
</dbReference>
<comment type="catalytic activity">
    <reaction evidence="11">
        <text>XMP + L-glutamine + ATP + H2O = GMP + L-glutamate + AMP + diphosphate + 2 H(+)</text>
        <dbReference type="Rhea" id="RHEA:11680"/>
        <dbReference type="ChEBI" id="CHEBI:15377"/>
        <dbReference type="ChEBI" id="CHEBI:15378"/>
        <dbReference type="ChEBI" id="CHEBI:29985"/>
        <dbReference type="ChEBI" id="CHEBI:30616"/>
        <dbReference type="ChEBI" id="CHEBI:33019"/>
        <dbReference type="ChEBI" id="CHEBI:57464"/>
        <dbReference type="ChEBI" id="CHEBI:58115"/>
        <dbReference type="ChEBI" id="CHEBI:58359"/>
        <dbReference type="ChEBI" id="CHEBI:456215"/>
        <dbReference type="EC" id="6.3.5.2"/>
    </reaction>
</comment>
<keyword evidence="9 11" id="KW-0067">ATP-binding</keyword>